<protein>
    <submittedName>
        <fullName evidence="8">Acetyl-CoA C-acetyltransferase</fullName>
    </submittedName>
</protein>
<name>A0A4R3QHN5_RHISU</name>
<keyword evidence="2 5" id="KW-0808">Transferase</keyword>
<dbReference type="PROSITE" id="PS00098">
    <property type="entry name" value="THIOLASE_1"/>
    <property type="match status" value="1"/>
</dbReference>
<dbReference type="AlphaFoldDB" id="A0A4R3QHN5"/>
<dbReference type="Pfam" id="PF02803">
    <property type="entry name" value="Thiolase_C"/>
    <property type="match status" value="1"/>
</dbReference>
<evidence type="ECO:0000256" key="1">
    <source>
        <dbReference type="ARBA" id="ARBA00010982"/>
    </source>
</evidence>
<feature type="active site" description="Proton acceptor" evidence="4">
    <location>
        <position position="383"/>
    </location>
</feature>
<dbReference type="InterPro" id="IPR002155">
    <property type="entry name" value="Thiolase"/>
</dbReference>
<gene>
    <name evidence="8" type="ORF">EV132_101666</name>
</gene>
<feature type="active site" description="Acyl-thioester intermediate" evidence="4">
    <location>
        <position position="101"/>
    </location>
</feature>
<dbReference type="EMBL" id="SMBH01000001">
    <property type="protein sequence ID" value="TCU20599.1"/>
    <property type="molecule type" value="Genomic_DNA"/>
</dbReference>
<dbReference type="Gene3D" id="3.40.47.10">
    <property type="match status" value="2"/>
</dbReference>
<dbReference type="PANTHER" id="PTHR18919:SF138">
    <property type="entry name" value="ACETYL-COA C-ACETYLTRANSFERASE"/>
    <property type="match status" value="1"/>
</dbReference>
<dbReference type="SUPFAM" id="SSF53901">
    <property type="entry name" value="Thiolase-like"/>
    <property type="match status" value="2"/>
</dbReference>
<reference evidence="8 9" key="1">
    <citation type="submission" date="2019-03" db="EMBL/GenBank/DDBJ databases">
        <title>Genomic Encyclopedia of Type Strains, Phase IV (KMG-V): Genome sequencing to study the core and pangenomes of soil and plant-associated prokaryotes.</title>
        <authorList>
            <person name="Whitman W."/>
        </authorList>
    </citation>
    <scope>NUCLEOTIDE SEQUENCE [LARGE SCALE GENOMIC DNA]</scope>
    <source>
        <strain evidence="8 9">Hc14</strain>
    </source>
</reference>
<comment type="caution">
    <text evidence="8">The sequence shown here is derived from an EMBL/GenBank/DDBJ whole genome shotgun (WGS) entry which is preliminary data.</text>
</comment>
<sequence>MKSKGMETEMYTERDPIVIVSAARTPIGSFQGGLKNFQAPELGGFAINEALRRASIQPGDVDELLMGCVLPAGLGQAPARQAAHNAGLPWSVPCSTVNKVCGSGMKTIMMAHDALAVGNASLVIAGGMESMTNAPYLLEKHRGGARMGHGRVIDHMFLDGLEDAYDRGRSMGTFAEQTAEAYQFTRADQDAYATESLDRATKAIADGAFHTEIVSVGDLAADEQPGKAKRDKIAQLRPAFKENGTITAASSASISDGAAAVVMTRLSSAEKLGVQPLAYVRGTGEFAQEPGLFTTAPVFAVRGLLEKVGWNSTEVDLYEVNEAFAVVPMVVMRDLGIPHEKLNVNGGACALGHPLGCSGSRVVVTLLSALKARGLRKGVASVCIGGGEATALAIELFH</sequence>
<dbReference type="CDD" id="cd00751">
    <property type="entry name" value="thiolase"/>
    <property type="match status" value="1"/>
</dbReference>
<evidence type="ECO:0000256" key="2">
    <source>
        <dbReference type="ARBA" id="ARBA00022679"/>
    </source>
</evidence>
<dbReference type="InterPro" id="IPR020616">
    <property type="entry name" value="Thiolase_N"/>
</dbReference>
<evidence type="ECO:0000313" key="8">
    <source>
        <dbReference type="EMBL" id="TCU20599.1"/>
    </source>
</evidence>
<evidence type="ECO:0000256" key="4">
    <source>
        <dbReference type="PIRSR" id="PIRSR000429-1"/>
    </source>
</evidence>
<dbReference type="GO" id="GO:0003988">
    <property type="term" value="F:acetyl-CoA C-acyltransferase activity"/>
    <property type="evidence" value="ECO:0007669"/>
    <property type="project" value="UniProtKB-ARBA"/>
</dbReference>
<dbReference type="Proteomes" id="UP000294576">
    <property type="component" value="Unassembled WGS sequence"/>
</dbReference>
<feature type="active site" description="Proton acceptor" evidence="4">
    <location>
        <position position="353"/>
    </location>
</feature>
<dbReference type="Pfam" id="PF00108">
    <property type="entry name" value="Thiolase_N"/>
    <property type="match status" value="1"/>
</dbReference>
<dbReference type="PANTHER" id="PTHR18919">
    <property type="entry name" value="ACETYL-COA C-ACYLTRANSFERASE"/>
    <property type="match status" value="1"/>
</dbReference>
<dbReference type="NCBIfam" id="TIGR01930">
    <property type="entry name" value="AcCoA-C-Actrans"/>
    <property type="match status" value="1"/>
</dbReference>
<dbReference type="InterPro" id="IPR020615">
    <property type="entry name" value="Thiolase_acyl_enz_int_AS"/>
</dbReference>
<evidence type="ECO:0000256" key="3">
    <source>
        <dbReference type="ARBA" id="ARBA00023315"/>
    </source>
</evidence>
<dbReference type="InterPro" id="IPR020610">
    <property type="entry name" value="Thiolase_AS"/>
</dbReference>
<evidence type="ECO:0000313" key="9">
    <source>
        <dbReference type="Proteomes" id="UP000294576"/>
    </source>
</evidence>
<dbReference type="PROSITE" id="PS00099">
    <property type="entry name" value="THIOLASE_3"/>
    <property type="match status" value="1"/>
</dbReference>
<comment type="similarity">
    <text evidence="1 5">Belongs to the thiolase-like superfamily. Thiolase family.</text>
</comment>
<evidence type="ECO:0000259" key="6">
    <source>
        <dbReference type="Pfam" id="PF00108"/>
    </source>
</evidence>
<accession>A0A4R3QHN5</accession>
<keyword evidence="3 5" id="KW-0012">Acyltransferase</keyword>
<feature type="domain" description="Thiolase C-terminal" evidence="7">
    <location>
        <begin position="275"/>
        <end position="395"/>
    </location>
</feature>
<feature type="domain" description="Thiolase N-terminal" evidence="6">
    <location>
        <begin position="17"/>
        <end position="265"/>
    </location>
</feature>
<dbReference type="InterPro" id="IPR016039">
    <property type="entry name" value="Thiolase-like"/>
</dbReference>
<organism evidence="8 9">
    <name type="scientific">Rhizobium sullae</name>
    <name type="common">Rhizobium hedysari</name>
    <dbReference type="NCBI Taxonomy" id="50338"/>
    <lineage>
        <taxon>Bacteria</taxon>
        <taxon>Pseudomonadati</taxon>
        <taxon>Pseudomonadota</taxon>
        <taxon>Alphaproteobacteria</taxon>
        <taxon>Hyphomicrobiales</taxon>
        <taxon>Rhizobiaceae</taxon>
        <taxon>Rhizobium/Agrobacterium group</taxon>
        <taxon>Rhizobium</taxon>
    </lineage>
</organism>
<dbReference type="InterPro" id="IPR020617">
    <property type="entry name" value="Thiolase_C"/>
</dbReference>
<dbReference type="PIRSF" id="PIRSF000429">
    <property type="entry name" value="Ac-CoA_Ac_transf"/>
    <property type="match status" value="1"/>
</dbReference>
<evidence type="ECO:0000256" key="5">
    <source>
        <dbReference type="RuleBase" id="RU003557"/>
    </source>
</evidence>
<evidence type="ECO:0000259" key="7">
    <source>
        <dbReference type="Pfam" id="PF02803"/>
    </source>
</evidence>
<proteinExistence type="inferred from homology"/>